<organism evidence="8 9">
    <name type="scientific">Rufibacter roseus</name>
    <dbReference type="NCBI Taxonomy" id="1567108"/>
    <lineage>
        <taxon>Bacteria</taxon>
        <taxon>Pseudomonadati</taxon>
        <taxon>Bacteroidota</taxon>
        <taxon>Cytophagia</taxon>
        <taxon>Cytophagales</taxon>
        <taxon>Hymenobacteraceae</taxon>
        <taxon>Rufibacter</taxon>
    </lineage>
</organism>
<sequence>MRKTLLILAFTLGCSALSFGWGFLGHKVIQQLAIYALPKQMQGFYHRHMAYLVDNSVRPDERRNSDPDEAPLHFIDVDVYGPNAVNEMPESWAAASAQYPIDTLTKYGLVPWHVVEMKKHLTRAFQMKNSDSILFYSADLAHYIQDAHVPLHTTVNYDGQLSGQPGLHSLWESKLPELHLNQYCLQTKKASYLQNPEHQIWEVVRASHKLLPELLAQERIVSGDFTDQTKFNVTERNGRTRKYYSDEFAKAYQKALGNTVQSRMQAAAAQTASFWYTCWVDGGKPDLEALLSSPRTKAEEKQLKRERKAWKKGSLQSEDLLLTKPRS</sequence>
<gene>
    <name evidence="8" type="ORF">ACFQHR_09435</name>
</gene>
<keyword evidence="9" id="KW-1185">Reference proteome</keyword>
<evidence type="ECO:0000256" key="6">
    <source>
        <dbReference type="ARBA" id="ARBA00023180"/>
    </source>
</evidence>
<dbReference type="EMBL" id="JBHSYQ010000003">
    <property type="protein sequence ID" value="MFC6997849.1"/>
    <property type="molecule type" value="Genomic_DNA"/>
</dbReference>
<protein>
    <submittedName>
        <fullName evidence="8">Zinc dependent phospholipase C family protein</fullName>
    </submittedName>
</protein>
<dbReference type="RefSeq" id="WP_066618341.1">
    <property type="nucleotide sequence ID" value="NZ_JBHSYQ010000003.1"/>
</dbReference>
<evidence type="ECO:0000256" key="7">
    <source>
        <dbReference type="SAM" id="MobiDB-lite"/>
    </source>
</evidence>
<dbReference type="Gene3D" id="1.10.575.10">
    <property type="entry name" value="P1 Nuclease"/>
    <property type="match status" value="1"/>
</dbReference>
<evidence type="ECO:0000256" key="3">
    <source>
        <dbReference type="ARBA" id="ARBA00022759"/>
    </source>
</evidence>
<feature type="region of interest" description="Disordered" evidence="7">
    <location>
        <begin position="291"/>
        <end position="312"/>
    </location>
</feature>
<keyword evidence="2" id="KW-0479">Metal-binding</keyword>
<keyword evidence="3" id="KW-0255">Endonuclease</keyword>
<dbReference type="Proteomes" id="UP001596405">
    <property type="component" value="Unassembled WGS sequence"/>
</dbReference>
<evidence type="ECO:0000256" key="4">
    <source>
        <dbReference type="ARBA" id="ARBA00022801"/>
    </source>
</evidence>
<proteinExistence type="predicted"/>
<keyword evidence="6" id="KW-0325">Glycoprotein</keyword>
<evidence type="ECO:0000256" key="1">
    <source>
        <dbReference type="ARBA" id="ARBA00022722"/>
    </source>
</evidence>
<keyword evidence="5" id="KW-1015">Disulfide bond</keyword>
<reference evidence="9" key="1">
    <citation type="journal article" date="2019" name="Int. J. Syst. Evol. Microbiol.">
        <title>The Global Catalogue of Microorganisms (GCM) 10K type strain sequencing project: providing services to taxonomists for standard genome sequencing and annotation.</title>
        <authorList>
            <consortium name="The Broad Institute Genomics Platform"/>
            <consortium name="The Broad Institute Genome Sequencing Center for Infectious Disease"/>
            <person name="Wu L."/>
            <person name="Ma J."/>
        </authorList>
    </citation>
    <scope>NUCLEOTIDE SEQUENCE [LARGE SCALE GENOMIC DNA]</scope>
    <source>
        <strain evidence="9">CGMCC 4.7393</strain>
    </source>
</reference>
<dbReference type="CDD" id="cd10981">
    <property type="entry name" value="ZnPC_S1P1"/>
    <property type="match status" value="1"/>
</dbReference>
<keyword evidence="1" id="KW-0540">Nuclease</keyword>
<dbReference type="InterPro" id="IPR003154">
    <property type="entry name" value="S1/P1nuclease"/>
</dbReference>
<dbReference type="Pfam" id="PF02265">
    <property type="entry name" value="S1-P1_nuclease"/>
    <property type="match status" value="1"/>
</dbReference>
<accession>A0ABW2DJ57</accession>
<evidence type="ECO:0000313" key="8">
    <source>
        <dbReference type="EMBL" id="MFC6997849.1"/>
    </source>
</evidence>
<evidence type="ECO:0000256" key="2">
    <source>
        <dbReference type="ARBA" id="ARBA00022723"/>
    </source>
</evidence>
<dbReference type="InterPro" id="IPR008947">
    <property type="entry name" value="PLipase_C/P1_nuclease_dom_sf"/>
</dbReference>
<evidence type="ECO:0000313" key="9">
    <source>
        <dbReference type="Proteomes" id="UP001596405"/>
    </source>
</evidence>
<dbReference type="SUPFAM" id="SSF48537">
    <property type="entry name" value="Phospholipase C/P1 nuclease"/>
    <property type="match status" value="1"/>
</dbReference>
<comment type="caution">
    <text evidence="8">The sequence shown here is derived from an EMBL/GenBank/DDBJ whole genome shotgun (WGS) entry which is preliminary data.</text>
</comment>
<name>A0ABW2DJ57_9BACT</name>
<keyword evidence="4" id="KW-0378">Hydrolase</keyword>
<evidence type="ECO:0000256" key="5">
    <source>
        <dbReference type="ARBA" id="ARBA00023157"/>
    </source>
</evidence>